<proteinExistence type="predicted"/>
<organism evidence="1 2">
    <name type="scientific">Triplophysa tibetana</name>
    <dbReference type="NCBI Taxonomy" id="1572043"/>
    <lineage>
        <taxon>Eukaryota</taxon>
        <taxon>Metazoa</taxon>
        <taxon>Chordata</taxon>
        <taxon>Craniata</taxon>
        <taxon>Vertebrata</taxon>
        <taxon>Euteleostomi</taxon>
        <taxon>Actinopterygii</taxon>
        <taxon>Neopterygii</taxon>
        <taxon>Teleostei</taxon>
        <taxon>Ostariophysi</taxon>
        <taxon>Cypriniformes</taxon>
        <taxon>Nemacheilidae</taxon>
        <taxon>Triplophysa</taxon>
    </lineage>
</organism>
<comment type="caution">
    <text evidence="1">The sequence shown here is derived from an EMBL/GenBank/DDBJ whole genome shotgun (WGS) entry which is preliminary data.</text>
</comment>
<reference evidence="1 2" key="1">
    <citation type="journal article" date="2019" name="Mol. Ecol. Resour.">
        <title>Chromosome-level genome assembly of Triplophysa tibetana, a fish adapted to the harsh high-altitude environment of the Tibetan Plateau.</title>
        <authorList>
            <person name="Yang X."/>
            <person name="Liu H."/>
            <person name="Ma Z."/>
            <person name="Zou Y."/>
            <person name="Zou M."/>
            <person name="Mao Y."/>
            <person name="Li X."/>
            <person name="Wang H."/>
            <person name="Chen T."/>
            <person name="Wang W."/>
            <person name="Yang R."/>
        </authorList>
    </citation>
    <scope>NUCLEOTIDE SEQUENCE [LARGE SCALE GENOMIC DNA]</scope>
    <source>
        <strain evidence="1">TTIB1903HZAU</strain>
        <tissue evidence="1">Muscle</tissue>
    </source>
</reference>
<protein>
    <submittedName>
        <fullName evidence="1">Vacuolar protein sorting-associated protein 13B</fullName>
    </submittedName>
</protein>
<accession>A0A5A9MZQ1</accession>
<sequence length="410" mass="44886">MDETPLVQETSQKRIVIGPLDLQLHSSAVHRILKMAACTLDHEYQPYCKPQPDVVEECVSVGPEKVLALEEFIPIRQTSVMLMKARITVPAAEYNLLHVILPALLRHKVSTAQTSAPQFQLLRPLPALQLQCERVTFEHSAPMYEEEVTRAANSLNQPSETLLHNCYTHSYLKRLIEAPPPLIAADVLEQQSRPPVTSHLLSLAAACCRDPCSTSASRSMSAPLSDVTRRTTQKHYKLTRAQVLLLNCMCRSWMYGMEGGACSGISDALINHAYRPPGVKSVGSAPVLELCVQRVELKVCVRPALLCVSGTLGAVKVCARTPGVCEGQKEQLVSLLQGPSDTTDLHSSRWLSGSRKPASLLSPDLLQVSLQLPQQQHTLNAAGETHKSLTTVVMSRVGSQHAKVSFLSFA</sequence>
<dbReference type="PANTHER" id="PTHR12517:SF0">
    <property type="entry name" value="INTERMEMBRANE LIPID TRANSFER PROTEIN VPS13B"/>
    <property type="match status" value="1"/>
</dbReference>
<dbReference type="PANTHER" id="PTHR12517">
    <property type="entry name" value="VACUOLAR PROTEIN SORTING-ASSOCIATED PROTEIN 13B"/>
    <property type="match status" value="1"/>
</dbReference>
<name>A0A5A9MZQ1_9TELE</name>
<gene>
    <name evidence="1" type="ORF">E1301_Tti023754</name>
</gene>
<dbReference type="EMBL" id="SOYY01000024">
    <property type="protein sequence ID" value="KAA0702553.1"/>
    <property type="molecule type" value="Genomic_DNA"/>
</dbReference>
<keyword evidence="2" id="KW-1185">Reference proteome</keyword>
<dbReference type="InterPro" id="IPR039782">
    <property type="entry name" value="VPS13B"/>
</dbReference>
<evidence type="ECO:0000313" key="2">
    <source>
        <dbReference type="Proteomes" id="UP000324632"/>
    </source>
</evidence>
<dbReference type="Proteomes" id="UP000324632">
    <property type="component" value="Chromosome 24"/>
</dbReference>
<dbReference type="AlphaFoldDB" id="A0A5A9MZQ1"/>
<evidence type="ECO:0000313" key="1">
    <source>
        <dbReference type="EMBL" id="KAA0702553.1"/>
    </source>
</evidence>